<evidence type="ECO:0000256" key="3">
    <source>
        <dbReference type="ARBA" id="ARBA00023027"/>
    </source>
</evidence>
<name>A0A0F9FHS0_9ZZZZ</name>
<organism evidence="6">
    <name type="scientific">marine sediment metagenome</name>
    <dbReference type="NCBI Taxonomy" id="412755"/>
    <lineage>
        <taxon>unclassified sequences</taxon>
        <taxon>metagenomes</taxon>
        <taxon>ecological metagenomes</taxon>
    </lineage>
</organism>
<evidence type="ECO:0000256" key="2">
    <source>
        <dbReference type="ARBA" id="ARBA00023002"/>
    </source>
</evidence>
<dbReference type="Pfam" id="PF02826">
    <property type="entry name" value="2-Hacid_dh_C"/>
    <property type="match status" value="1"/>
</dbReference>
<evidence type="ECO:0000313" key="6">
    <source>
        <dbReference type="EMBL" id="KKL56780.1"/>
    </source>
</evidence>
<keyword evidence="2" id="KW-0560">Oxidoreductase</keyword>
<feature type="domain" description="D-isomer specific 2-hydroxyacid dehydrogenase NAD-binding" evidence="5">
    <location>
        <begin position="38"/>
        <end position="213"/>
    </location>
</feature>
<gene>
    <name evidence="6" type="ORF">LCGC14_2242000</name>
</gene>
<feature type="domain" description="D-isomer specific 2-hydroxyacid dehydrogenase catalytic" evidence="4">
    <location>
        <begin position="1"/>
        <end position="246"/>
    </location>
</feature>
<dbReference type="InterPro" id="IPR006140">
    <property type="entry name" value="D-isomer_DH_NAD-bd"/>
</dbReference>
<accession>A0A0F9FHS0</accession>
<dbReference type="SUPFAM" id="SSF51735">
    <property type="entry name" value="NAD(P)-binding Rossmann-fold domains"/>
    <property type="match status" value="1"/>
</dbReference>
<dbReference type="InterPro" id="IPR043322">
    <property type="entry name" value="CtBP"/>
</dbReference>
<evidence type="ECO:0000259" key="5">
    <source>
        <dbReference type="Pfam" id="PF02826"/>
    </source>
</evidence>
<feature type="non-terminal residue" evidence="6">
    <location>
        <position position="1"/>
    </location>
</feature>
<proteinExistence type="inferred from homology"/>
<dbReference type="Pfam" id="PF00389">
    <property type="entry name" value="2-Hacid_dh"/>
    <property type="match status" value="1"/>
</dbReference>
<comment type="caution">
    <text evidence="6">The sequence shown here is derived from an EMBL/GenBank/DDBJ whole genome shotgun (WGS) entry which is preliminary data.</text>
</comment>
<dbReference type="GO" id="GO:0003714">
    <property type="term" value="F:transcription corepressor activity"/>
    <property type="evidence" value="ECO:0007669"/>
    <property type="project" value="InterPro"/>
</dbReference>
<dbReference type="InterPro" id="IPR036291">
    <property type="entry name" value="NAD(P)-bd_dom_sf"/>
</dbReference>
<dbReference type="AlphaFoldDB" id="A0A0F9FHS0"/>
<protein>
    <recommendedName>
        <fullName evidence="7">D-isomer specific 2-hydroxyacid dehydrogenase NAD-binding domain-containing protein</fullName>
    </recommendedName>
</protein>
<dbReference type="InterPro" id="IPR006139">
    <property type="entry name" value="D-isomer_2_OHA_DH_cat_dom"/>
</dbReference>
<sequence length="268" mass="30537">SRYGVGYDNVDIEAANNHGVVVTIVPDYCISEVADHTIALLMSSIRRVPLRDRLVRKGGWDLTSEYPVFRTKNKTLGLIGYGKTAREVRQRLSGFPFRFTAYDPFVPDNIFKKDDVSRLDFHTLVMISHYISIHVPLNEETYHLFNINTFRKMRRSSILINTSRGQIVDNTALYTALKEKFISMAALDVYENEPFDSQNPLSTLDTVILSDHASWYSAESQKELQIRTALEAVRVLCGKMPENPVNPGVFHAGHPEHKKYSDAYSLHI</sequence>
<dbReference type="GO" id="GO:0051287">
    <property type="term" value="F:NAD binding"/>
    <property type="evidence" value="ECO:0007669"/>
    <property type="project" value="InterPro"/>
</dbReference>
<dbReference type="GO" id="GO:0016616">
    <property type="term" value="F:oxidoreductase activity, acting on the CH-OH group of donors, NAD or NADP as acceptor"/>
    <property type="evidence" value="ECO:0007669"/>
    <property type="project" value="InterPro"/>
</dbReference>
<evidence type="ECO:0008006" key="7">
    <source>
        <dbReference type="Google" id="ProtNLM"/>
    </source>
</evidence>
<dbReference type="InterPro" id="IPR050418">
    <property type="entry name" value="D-iso_2-hydroxyacid_DH_PdxB"/>
</dbReference>
<evidence type="ECO:0000259" key="4">
    <source>
        <dbReference type="Pfam" id="PF00389"/>
    </source>
</evidence>
<dbReference type="SUPFAM" id="SSF52283">
    <property type="entry name" value="Formate/glycerate dehydrogenase catalytic domain-like"/>
    <property type="match status" value="1"/>
</dbReference>
<reference evidence="6" key="1">
    <citation type="journal article" date="2015" name="Nature">
        <title>Complex archaea that bridge the gap between prokaryotes and eukaryotes.</title>
        <authorList>
            <person name="Spang A."/>
            <person name="Saw J.H."/>
            <person name="Jorgensen S.L."/>
            <person name="Zaremba-Niedzwiedzka K."/>
            <person name="Martijn J."/>
            <person name="Lind A.E."/>
            <person name="van Eijk R."/>
            <person name="Schleper C."/>
            <person name="Guy L."/>
            <person name="Ettema T.J."/>
        </authorList>
    </citation>
    <scope>NUCLEOTIDE SEQUENCE</scope>
</reference>
<dbReference type="Gene3D" id="3.40.50.720">
    <property type="entry name" value="NAD(P)-binding Rossmann-like Domain"/>
    <property type="match status" value="2"/>
</dbReference>
<keyword evidence="3" id="KW-0520">NAD</keyword>
<evidence type="ECO:0000256" key="1">
    <source>
        <dbReference type="ARBA" id="ARBA00005854"/>
    </source>
</evidence>
<dbReference type="EMBL" id="LAZR01030379">
    <property type="protein sequence ID" value="KKL56780.1"/>
    <property type="molecule type" value="Genomic_DNA"/>
</dbReference>
<dbReference type="InterPro" id="IPR029753">
    <property type="entry name" value="D-isomer_DH_CS"/>
</dbReference>
<dbReference type="PROSITE" id="PS00671">
    <property type="entry name" value="D_2_HYDROXYACID_DH_3"/>
    <property type="match status" value="1"/>
</dbReference>
<dbReference type="PANTHER" id="PTHR43761">
    <property type="entry name" value="D-ISOMER SPECIFIC 2-HYDROXYACID DEHYDROGENASE FAMILY PROTEIN (AFU_ORTHOLOGUE AFUA_1G13630)"/>
    <property type="match status" value="1"/>
</dbReference>
<dbReference type="PANTHER" id="PTHR43761:SF1">
    <property type="entry name" value="D-ISOMER SPECIFIC 2-HYDROXYACID DEHYDROGENASE CATALYTIC DOMAIN-CONTAINING PROTEIN-RELATED"/>
    <property type="match status" value="1"/>
</dbReference>
<comment type="similarity">
    <text evidence="1">Belongs to the D-isomer specific 2-hydroxyacid dehydrogenase family.</text>
</comment>
<dbReference type="CDD" id="cd05299">
    <property type="entry name" value="CtBP_dh"/>
    <property type="match status" value="1"/>
</dbReference>